<evidence type="ECO:0000313" key="3">
    <source>
        <dbReference type="Proteomes" id="UP000777560"/>
    </source>
</evidence>
<evidence type="ECO:0000256" key="1">
    <source>
        <dbReference type="SAM" id="Phobius"/>
    </source>
</evidence>
<gene>
    <name evidence="2" type="ORF">DY114_00375</name>
</gene>
<protein>
    <submittedName>
        <fullName evidence="2">Uncharacterized protein</fullName>
    </submittedName>
</protein>
<organism evidence="2 3">
    <name type="scientific">Apilactobacillus micheneri</name>
    <dbReference type="NCBI Taxonomy" id="1899430"/>
    <lineage>
        <taxon>Bacteria</taxon>
        <taxon>Bacillati</taxon>
        <taxon>Bacillota</taxon>
        <taxon>Bacilli</taxon>
        <taxon>Lactobacillales</taxon>
        <taxon>Lactobacillaceae</taxon>
        <taxon>Apilactobacillus</taxon>
    </lineage>
</organism>
<keyword evidence="1" id="KW-0472">Membrane</keyword>
<feature type="transmembrane region" description="Helical" evidence="1">
    <location>
        <begin position="87"/>
        <end position="106"/>
    </location>
</feature>
<reference evidence="2 3" key="1">
    <citation type="submission" date="2018-08" db="EMBL/GenBank/DDBJ databases">
        <title>Comparative genomics of wild bee and flower associated Lactobacillus reveals potential adaptation to the bee host.</title>
        <authorList>
            <person name="Vuong H.Q."/>
            <person name="Mcfrederick Q.S."/>
        </authorList>
    </citation>
    <scope>NUCLEOTIDE SEQUENCE [LARGE SCALE GENOMIC DNA]</scope>
    <source>
        <strain evidence="2 3">HV_13</strain>
    </source>
</reference>
<dbReference type="EMBL" id="QUAV01000001">
    <property type="protein sequence ID" value="TPR26187.1"/>
    <property type="molecule type" value="Genomic_DNA"/>
</dbReference>
<accession>A0ABY2Z3C1</accession>
<name>A0ABY2Z3C1_9LACO</name>
<keyword evidence="1" id="KW-0812">Transmembrane</keyword>
<evidence type="ECO:0000313" key="2">
    <source>
        <dbReference type="EMBL" id="TPR26187.1"/>
    </source>
</evidence>
<feature type="transmembrane region" description="Helical" evidence="1">
    <location>
        <begin position="7"/>
        <end position="28"/>
    </location>
</feature>
<dbReference type="Proteomes" id="UP000777560">
    <property type="component" value="Unassembled WGS sequence"/>
</dbReference>
<comment type="caution">
    <text evidence="2">The sequence shown here is derived from an EMBL/GenBank/DDBJ whole genome shotgun (WGS) entry which is preliminary data.</text>
</comment>
<dbReference type="RefSeq" id="WP_105964159.1">
    <property type="nucleotide sequence ID" value="NZ_POSO01000002.1"/>
</dbReference>
<feature type="transmembrane region" description="Helical" evidence="1">
    <location>
        <begin position="112"/>
        <end position="130"/>
    </location>
</feature>
<proteinExistence type="predicted"/>
<sequence>MKTNWKIFGLNLLFFVLPLLIVFIPFNVNNDETVTIIKLLIWFIYCMAFILFTKLFSKNHPKIKQLYENLINVNNSFKNKDPRMLKIYVISIAVVAVLVAGIVFILETFVPKLNSAFVIPMVVMTNIFFLQCTDFKNIK</sequence>
<keyword evidence="1" id="KW-1133">Transmembrane helix</keyword>
<keyword evidence="3" id="KW-1185">Reference proteome</keyword>
<feature type="transmembrane region" description="Helical" evidence="1">
    <location>
        <begin position="34"/>
        <end position="56"/>
    </location>
</feature>